<protein>
    <recommendedName>
        <fullName evidence="2">LicD/FKTN/FKRP nucleotidyltransferase domain-containing protein</fullName>
    </recommendedName>
</protein>
<dbReference type="InParanoid" id="K3WTB2"/>
<dbReference type="Pfam" id="PF04991">
    <property type="entry name" value="LicD"/>
    <property type="match status" value="1"/>
</dbReference>
<keyword evidence="4" id="KW-1185">Reference proteome</keyword>
<sequence length="252" mass="28941">MSVRNVAQLVIAGAVLWFVKDLVDQVITEMFYTRFVNGKRCEKMQLAHIEHDFHDPNDCFSRADIQQIILGLVFAIADVFERHGIPYWLDSGTLLGSYREKTVIPHDFDADIGIDEATYRRLRDGDERLEFPSVYELQIHDAKFRKRGYRDDGIPGRLVHTKSGLYVDIFVFLESKTLEVDTEPMFAPLPSGCFEGCARCPAVSESAKEFKIPKSWVFPLKPCWFGGRMVSCPAQSEKYLDYMYGPDYMTPK</sequence>
<dbReference type="EnsemblProtists" id="PYU1_T008206">
    <property type="protein sequence ID" value="PYU1_T008206"/>
    <property type="gene ID" value="PYU1_G008190"/>
</dbReference>
<evidence type="ECO:0000313" key="4">
    <source>
        <dbReference type="Proteomes" id="UP000019132"/>
    </source>
</evidence>
<reference evidence="3" key="3">
    <citation type="submission" date="2015-02" db="UniProtKB">
        <authorList>
            <consortium name="EnsemblProtists"/>
        </authorList>
    </citation>
    <scope>IDENTIFICATION</scope>
    <source>
        <strain evidence="3">DAOM BR144</strain>
    </source>
</reference>
<dbReference type="GO" id="GO:0009100">
    <property type="term" value="P:glycoprotein metabolic process"/>
    <property type="evidence" value="ECO:0007669"/>
    <property type="project" value="UniProtKB-ARBA"/>
</dbReference>
<dbReference type="PANTHER" id="PTHR43404">
    <property type="entry name" value="LIPOPOLYSACCHARIDE CHOLINEPHOSPHOTRANSFERASE LICD"/>
    <property type="match status" value="1"/>
</dbReference>
<dbReference type="HOGENOM" id="CLU_080041_1_0_1"/>
<evidence type="ECO:0000256" key="1">
    <source>
        <dbReference type="SAM" id="SignalP"/>
    </source>
</evidence>
<evidence type="ECO:0000313" key="3">
    <source>
        <dbReference type="EnsemblProtists" id="PYU1_T008206"/>
    </source>
</evidence>
<dbReference type="InterPro" id="IPR052942">
    <property type="entry name" value="LPS_cholinephosphotransferase"/>
</dbReference>
<accession>K3WTB2</accession>
<feature type="domain" description="LicD/FKTN/FKRP nucleotidyltransferase" evidence="2">
    <location>
        <begin position="81"/>
        <end position="172"/>
    </location>
</feature>
<name>K3WTB2_GLOUD</name>
<dbReference type="AlphaFoldDB" id="K3WTB2"/>
<dbReference type="Proteomes" id="UP000019132">
    <property type="component" value="Unassembled WGS sequence"/>
</dbReference>
<dbReference type="OMA" id="RTSACKY"/>
<proteinExistence type="predicted"/>
<feature type="signal peptide" evidence="1">
    <location>
        <begin position="1"/>
        <end position="21"/>
    </location>
</feature>
<evidence type="ECO:0000259" key="2">
    <source>
        <dbReference type="Pfam" id="PF04991"/>
    </source>
</evidence>
<dbReference type="PANTHER" id="PTHR43404:SF1">
    <property type="entry name" value="MNN4P"/>
    <property type="match status" value="1"/>
</dbReference>
<feature type="chain" id="PRO_5003871447" description="LicD/FKTN/FKRP nucleotidyltransferase domain-containing protein" evidence="1">
    <location>
        <begin position="22"/>
        <end position="252"/>
    </location>
</feature>
<dbReference type="STRING" id="431595.K3WTB2"/>
<reference evidence="4" key="2">
    <citation type="submission" date="2010-04" db="EMBL/GenBank/DDBJ databases">
        <authorList>
            <person name="Buell R."/>
            <person name="Hamilton J."/>
            <person name="Hostetler J."/>
        </authorList>
    </citation>
    <scope>NUCLEOTIDE SEQUENCE [LARGE SCALE GENOMIC DNA]</scope>
    <source>
        <strain evidence="4">DAOM:BR144</strain>
    </source>
</reference>
<keyword evidence="1" id="KW-0732">Signal</keyword>
<dbReference type="InterPro" id="IPR007074">
    <property type="entry name" value="LicD/FKTN/FKRP_NTP_transf"/>
</dbReference>
<dbReference type="EMBL" id="GL376619">
    <property type="status" value="NOT_ANNOTATED_CDS"/>
    <property type="molecule type" value="Genomic_DNA"/>
</dbReference>
<reference evidence="4" key="1">
    <citation type="journal article" date="2010" name="Genome Biol.">
        <title>Genome sequence of the necrotrophic plant pathogen Pythium ultimum reveals original pathogenicity mechanisms and effector repertoire.</title>
        <authorList>
            <person name="Levesque C.A."/>
            <person name="Brouwer H."/>
            <person name="Cano L."/>
            <person name="Hamilton J.P."/>
            <person name="Holt C."/>
            <person name="Huitema E."/>
            <person name="Raffaele S."/>
            <person name="Robideau G.P."/>
            <person name="Thines M."/>
            <person name="Win J."/>
            <person name="Zerillo M.M."/>
            <person name="Beakes G.W."/>
            <person name="Boore J.L."/>
            <person name="Busam D."/>
            <person name="Dumas B."/>
            <person name="Ferriera S."/>
            <person name="Fuerstenberg S.I."/>
            <person name="Gachon C.M."/>
            <person name="Gaulin E."/>
            <person name="Govers F."/>
            <person name="Grenville-Briggs L."/>
            <person name="Horner N."/>
            <person name="Hostetler J."/>
            <person name="Jiang R.H."/>
            <person name="Johnson J."/>
            <person name="Krajaejun T."/>
            <person name="Lin H."/>
            <person name="Meijer H.J."/>
            <person name="Moore B."/>
            <person name="Morris P."/>
            <person name="Phuntmart V."/>
            <person name="Puiu D."/>
            <person name="Shetty J."/>
            <person name="Stajich J.E."/>
            <person name="Tripathy S."/>
            <person name="Wawra S."/>
            <person name="van West P."/>
            <person name="Whitty B.R."/>
            <person name="Coutinho P.M."/>
            <person name="Henrissat B."/>
            <person name="Martin F."/>
            <person name="Thomas P.D."/>
            <person name="Tyler B.M."/>
            <person name="De Vries R.P."/>
            <person name="Kamoun S."/>
            <person name="Yandell M."/>
            <person name="Tisserat N."/>
            <person name="Buell C.R."/>
        </authorList>
    </citation>
    <scope>NUCLEOTIDE SEQUENCE</scope>
    <source>
        <strain evidence="4">DAOM:BR144</strain>
    </source>
</reference>
<dbReference type="eggNOG" id="ENOG502SD1A">
    <property type="taxonomic scope" value="Eukaryota"/>
</dbReference>
<organism evidence="3 4">
    <name type="scientific">Globisporangium ultimum (strain ATCC 200006 / CBS 805.95 / DAOM BR144)</name>
    <name type="common">Pythium ultimum</name>
    <dbReference type="NCBI Taxonomy" id="431595"/>
    <lineage>
        <taxon>Eukaryota</taxon>
        <taxon>Sar</taxon>
        <taxon>Stramenopiles</taxon>
        <taxon>Oomycota</taxon>
        <taxon>Peronosporomycetes</taxon>
        <taxon>Pythiales</taxon>
        <taxon>Pythiaceae</taxon>
        <taxon>Globisporangium</taxon>
    </lineage>
</organism>
<dbReference type="VEuPathDB" id="FungiDB:PYU1_G008190"/>